<accession>A0ACA9QHC8</accession>
<name>A0ACA9QHC8_9GLOM</name>
<keyword evidence="2" id="KW-1185">Reference proteome</keyword>
<evidence type="ECO:0000313" key="1">
    <source>
        <dbReference type="EMBL" id="CAG8748080.1"/>
    </source>
</evidence>
<feature type="non-terminal residue" evidence="1">
    <location>
        <position position="1"/>
    </location>
</feature>
<feature type="non-terminal residue" evidence="1">
    <location>
        <position position="47"/>
    </location>
</feature>
<sequence length="47" mass="5911">FEEIYIRFYYHYPYTSIESNENNLTDLNYQFDEIIFMKLYEPTISKN</sequence>
<protein>
    <submittedName>
        <fullName evidence="1">10818_t:CDS:1</fullName>
    </submittedName>
</protein>
<proteinExistence type="predicted"/>
<organism evidence="1 2">
    <name type="scientific">Dentiscutata heterogama</name>
    <dbReference type="NCBI Taxonomy" id="1316150"/>
    <lineage>
        <taxon>Eukaryota</taxon>
        <taxon>Fungi</taxon>
        <taxon>Fungi incertae sedis</taxon>
        <taxon>Mucoromycota</taxon>
        <taxon>Glomeromycotina</taxon>
        <taxon>Glomeromycetes</taxon>
        <taxon>Diversisporales</taxon>
        <taxon>Gigasporaceae</taxon>
        <taxon>Dentiscutata</taxon>
    </lineage>
</organism>
<gene>
    <name evidence="1" type="ORF">DHETER_LOCUS14466</name>
</gene>
<dbReference type="EMBL" id="CAJVPU010044660">
    <property type="protein sequence ID" value="CAG8748080.1"/>
    <property type="molecule type" value="Genomic_DNA"/>
</dbReference>
<comment type="caution">
    <text evidence="1">The sequence shown here is derived from an EMBL/GenBank/DDBJ whole genome shotgun (WGS) entry which is preliminary data.</text>
</comment>
<dbReference type="Proteomes" id="UP000789702">
    <property type="component" value="Unassembled WGS sequence"/>
</dbReference>
<reference evidence="1" key="1">
    <citation type="submission" date="2021-06" db="EMBL/GenBank/DDBJ databases">
        <authorList>
            <person name="Kallberg Y."/>
            <person name="Tangrot J."/>
            <person name="Rosling A."/>
        </authorList>
    </citation>
    <scope>NUCLEOTIDE SEQUENCE</scope>
    <source>
        <strain evidence="1">IL203A</strain>
    </source>
</reference>
<evidence type="ECO:0000313" key="2">
    <source>
        <dbReference type="Proteomes" id="UP000789702"/>
    </source>
</evidence>